<organism evidence="3 4">
    <name type="scientific">Actinomadura livida</name>
    <dbReference type="NCBI Taxonomy" id="79909"/>
    <lineage>
        <taxon>Bacteria</taxon>
        <taxon>Bacillati</taxon>
        <taxon>Actinomycetota</taxon>
        <taxon>Actinomycetes</taxon>
        <taxon>Streptosporangiales</taxon>
        <taxon>Thermomonosporaceae</taxon>
        <taxon>Actinomadura</taxon>
    </lineage>
</organism>
<feature type="domain" description="DUF1722" evidence="1">
    <location>
        <begin position="97"/>
        <end position="213"/>
    </location>
</feature>
<reference evidence="2 5" key="1">
    <citation type="journal article" date="2019" name="Int. J. Syst. Evol. Microbiol.">
        <title>The Global Catalogue of Microorganisms (GCM) 10K type strain sequencing project: providing services to taxonomists for standard genome sequencing and annotation.</title>
        <authorList>
            <consortium name="The Broad Institute Genomics Platform"/>
            <consortium name="The Broad Institute Genome Sequencing Center for Infectious Disease"/>
            <person name="Wu L."/>
            <person name="Ma J."/>
        </authorList>
    </citation>
    <scope>NUCLEOTIDE SEQUENCE [LARGE SCALE GENOMIC DNA]</scope>
    <source>
        <strain evidence="2 5">JCM 10667</strain>
    </source>
</reference>
<dbReference type="PANTHER" id="PTHR30087:SF1">
    <property type="entry name" value="HYPOTHETICAL CYTOSOLIC PROTEIN"/>
    <property type="match status" value="1"/>
</dbReference>
<proteinExistence type="predicted"/>
<dbReference type="PANTHER" id="PTHR30087">
    <property type="entry name" value="INNER MEMBRANE PROTEIN"/>
    <property type="match status" value="1"/>
</dbReference>
<evidence type="ECO:0000313" key="4">
    <source>
        <dbReference type="Proteomes" id="UP000549343"/>
    </source>
</evidence>
<dbReference type="Proteomes" id="UP001501427">
    <property type="component" value="Unassembled WGS sequence"/>
</dbReference>
<gene>
    <name evidence="3" type="ORF">F4557_002186</name>
    <name evidence="2" type="ORF">GCM10009546_24770</name>
</gene>
<evidence type="ECO:0000259" key="1">
    <source>
        <dbReference type="Pfam" id="PF08349"/>
    </source>
</evidence>
<dbReference type="RefSeq" id="WP_184882061.1">
    <property type="nucleotide sequence ID" value="NZ_BAAAHD010000023.1"/>
</dbReference>
<dbReference type="EMBL" id="BAAAHD010000023">
    <property type="protein sequence ID" value="GAA0561666.1"/>
    <property type="molecule type" value="Genomic_DNA"/>
</dbReference>
<evidence type="ECO:0000313" key="3">
    <source>
        <dbReference type="EMBL" id="MBB4773768.1"/>
    </source>
</evidence>
<dbReference type="Proteomes" id="UP000549343">
    <property type="component" value="Unassembled WGS sequence"/>
</dbReference>
<dbReference type="EMBL" id="JACHMV010000001">
    <property type="protein sequence ID" value="MBB4773768.1"/>
    <property type="molecule type" value="Genomic_DNA"/>
</dbReference>
<dbReference type="Pfam" id="PF08349">
    <property type="entry name" value="DUF1722"/>
    <property type="match status" value="1"/>
</dbReference>
<protein>
    <submittedName>
        <fullName evidence="3">Uncharacterized protein YbgA (DUF1722 family)</fullName>
    </submittedName>
</protein>
<dbReference type="InterPro" id="IPR013560">
    <property type="entry name" value="DUF1722"/>
</dbReference>
<evidence type="ECO:0000313" key="2">
    <source>
        <dbReference type="EMBL" id="GAA0561666.1"/>
    </source>
</evidence>
<dbReference type="AlphaFoldDB" id="A0A7W7MWL0"/>
<keyword evidence="5" id="KW-1185">Reference proteome</keyword>
<comment type="caution">
    <text evidence="3">The sequence shown here is derived from an EMBL/GenBank/DDBJ whole genome shotgun (WGS) entry which is preliminary data.</text>
</comment>
<reference evidence="2" key="3">
    <citation type="submission" date="2023-12" db="EMBL/GenBank/DDBJ databases">
        <authorList>
            <person name="Sun Q."/>
            <person name="Inoue M."/>
        </authorList>
    </citation>
    <scope>NUCLEOTIDE SEQUENCE</scope>
    <source>
        <strain evidence="2">JCM 10667</strain>
    </source>
</reference>
<sequence length="219" mass="24253">MTDLAHPRPRLAAPSHLLTADPLAAHADCIPPDEDPDGYISDSQTPGALPHLPATSLHDPELREHFIERLYAQARLRELFAGDWRPGDLVAFHSRHKLQILAHDPAAYRHMGRMVAQAGTRPATALETEYRRAFTEAFAVSPTPGRHTNALGHVLGPLSNRLDPPERHEIVAAIASYHQGEAPLRTPIALLRHYAEAKNHTYLADQTYLAPYPPALRVD</sequence>
<evidence type="ECO:0000313" key="5">
    <source>
        <dbReference type="Proteomes" id="UP001501427"/>
    </source>
</evidence>
<reference evidence="3 4" key="2">
    <citation type="submission" date="2020-08" db="EMBL/GenBank/DDBJ databases">
        <title>Sequencing the genomes of 1000 actinobacteria strains.</title>
        <authorList>
            <person name="Klenk H.-P."/>
        </authorList>
    </citation>
    <scope>NUCLEOTIDE SEQUENCE [LARGE SCALE GENOMIC DNA]</scope>
    <source>
        <strain evidence="3 4">DSM 44772</strain>
    </source>
</reference>
<accession>A0A7W7MWL0</accession>
<name>A0A7W7MWL0_9ACTN</name>